<dbReference type="EMBL" id="FMZZ01000001">
    <property type="protein sequence ID" value="SDC25413.1"/>
    <property type="molecule type" value="Genomic_DNA"/>
</dbReference>
<proteinExistence type="predicted"/>
<sequence length="121" mass="13942">MDPTTTWALIRGMVESWYTGNGSLRDFDRLAELVTGLDEGLTRGDHLPSQWTAPGFDFPEPHWEEWLMVPVTDPDRTLTVIREHVRHGQPQETGRVLALLAGLDYWINCQCNHLPRDWTTE</sequence>
<gene>
    <name evidence="1" type="ORF">SAMN05216174_101691</name>
</gene>
<keyword evidence="2" id="KW-1185">Reference proteome</keyword>
<reference evidence="2" key="1">
    <citation type="submission" date="2016-10" db="EMBL/GenBank/DDBJ databases">
        <authorList>
            <person name="Varghese N."/>
            <person name="Submissions S."/>
        </authorList>
    </citation>
    <scope>NUCLEOTIDE SEQUENCE [LARGE SCALE GENOMIC DNA]</scope>
    <source>
        <strain evidence="2">IBRC-M 10403</strain>
    </source>
</reference>
<organism evidence="1 2">
    <name type="scientific">Actinokineospora iranica</name>
    <dbReference type="NCBI Taxonomy" id="1271860"/>
    <lineage>
        <taxon>Bacteria</taxon>
        <taxon>Bacillati</taxon>
        <taxon>Actinomycetota</taxon>
        <taxon>Actinomycetes</taxon>
        <taxon>Pseudonocardiales</taxon>
        <taxon>Pseudonocardiaceae</taxon>
        <taxon>Actinokineospora</taxon>
    </lineage>
</organism>
<evidence type="ECO:0000313" key="2">
    <source>
        <dbReference type="Proteomes" id="UP000199501"/>
    </source>
</evidence>
<protein>
    <submittedName>
        <fullName evidence="1">Uncharacterized protein</fullName>
    </submittedName>
</protein>
<dbReference type="AlphaFoldDB" id="A0A1G6K3A2"/>
<accession>A0A1G6K3A2</accession>
<dbReference type="Proteomes" id="UP000199501">
    <property type="component" value="Unassembled WGS sequence"/>
</dbReference>
<evidence type="ECO:0000313" key="1">
    <source>
        <dbReference type="EMBL" id="SDC25413.1"/>
    </source>
</evidence>
<name>A0A1G6K3A2_9PSEU</name>